<dbReference type="InterPro" id="IPR047057">
    <property type="entry name" value="MerR_fam"/>
</dbReference>
<dbReference type="InterPro" id="IPR009061">
    <property type="entry name" value="DNA-bd_dom_put_sf"/>
</dbReference>
<proteinExistence type="predicted"/>
<dbReference type="SMART" id="SM00422">
    <property type="entry name" value="HTH_MERR"/>
    <property type="match status" value="1"/>
</dbReference>
<dbReference type="InterPro" id="IPR000551">
    <property type="entry name" value="MerR-type_HTH_dom"/>
</dbReference>
<evidence type="ECO:0000256" key="1">
    <source>
        <dbReference type="ARBA" id="ARBA00023125"/>
    </source>
</evidence>
<evidence type="ECO:0000259" key="2">
    <source>
        <dbReference type="PROSITE" id="PS50937"/>
    </source>
</evidence>
<dbReference type="PROSITE" id="PS50937">
    <property type="entry name" value="HTH_MERR_2"/>
    <property type="match status" value="1"/>
</dbReference>
<dbReference type="SUPFAM" id="SSF46955">
    <property type="entry name" value="Putative DNA-binding domain"/>
    <property type="match status" value="1"/>
</dbReference>
<dbReference type="CDD" id="cd01106">
    <property type="entry name" value="HTH_TipAL-Mta"/>
    <property type="match status" value="1"/>
</dbReference>
<sequence length="249" mass="29228">MYTIGQFAKKTGMTIRALRFYDEKGILKPAALTDGGQRLYNDENIVEAQKIATYKYLDFSIEEMKALLKEEVPLLDSLKEQKSMLEEKKKHIESIINTLDTAISIYEKVQVSEPTLLLLVMHSLLTEDEQKSFLLKFVDEEIVEEMYSMMKMNFVEINRRYIEACYQLKIAYSENAPDEEVKELIWKLLNIMPQDLLIKIAEAFKDVENLEVDTWLFPSPFTQDEEQWLLEQMAKHQVLGDDFFEAENR</sequence>
<evidence type="ECO:0000313" key="4">
    <source>
        <dbReference type="Proteomes" id="UP001595978"/>
    </source>
</evidence>
<protein>
    <submittedName>
        <fullName evidence="3">MerR family transcriptional regulator</fullName>
    </submittedName>
</protein>
<dbReference type="PRINTS" id="PR00040">
    <property type="entry name" value="HTHMERR"/>
</dbReference>
<accession>A0ABW0RIE7</accession>
<dbReference type="EMBL" id="JBHSNQ010000190">
    <property type="protein sequence ID" value="MFC5543150.1"/>
    <property type="molecule type" value="Genomic_DNA"/>
</dbReference>
<dbReference type="PANTHER" id="PTHR30204">
    <property type="entry name" value="REDOX-CYCLING DRUG-SENSING TRANSCRIPTIONAL ACTIVATOR SOXR"/>
    <property type="match status" value="1"/>
</dbReference>
<dbReference type="Pfam" id="PF13411">
    <property type="entry name" value="MerR_1"/>
    <property type="match status" value="1"/>
</dbReference>
<keyword evidence="4" id="KW-1185">Reference proteome</keyword>
<dbReference type="RefSeq" id="WP_390310569.1">
    <property type="nucleotide sequence ID" value="NZ_JBHSNQ010000190.1"/>
</dbReference>
<feature type="domain" description="HTH merR-type" evidence="2">
    <location>
        <begin position="1"/>
        <end position="70"/>
    </location>
</feature>
<keyword evidence="1" id="KW-0238">DNA-binding</keyword>
<dbReference type="PANTHER" id="PTHR30204:SF96">
    <property type="entry name" value="CHROMOSOME-ANCHORING PROTEIN RACA"/>
    <property type="match status" value="1"/>
</dbReference>
<dbReference type="Gene3D" id="1.10.1660.10">
    <property type="match status" value="1"/>
</dbReference>
<name>A0ABW0RIE7_9BACL</name>
<reference evidence="4" key="1">
    <citation type="journal article" date="2019" name="Int. J. Syst. Evol. Microbiol.">
        <title>The Global Catalogue of Microorganisms (GCM) 10K type strain sequencing project: providing services to taxonomists for standard genome sequencing and annotation.</title>
        <authorList>
            <consortium name="The Broad Institute Genomics Platform"/>
            <consortium name="The Broad Institute Genome Sequencing Center for Infectious Disease"/>
            <person name="Wu L."/>
            <person name="Ma J."/>
        </authorList>
    </citation>
    <scope>NUCLEOTIDE SEQUENCE [LARGE SCALE GENOMIC DNA]</scope>
    <source>
        <strain evidence="4">CCUG 56331</strain>
    </source>
</reference>
<comment type="caution">
    <text evidence="3">The sequence shown here is derived from an EMBL/GenBank/DDBJ whole genome shotgun (WGS) entry which is preliminary data.</text>
</comment>
<evidence type="ECO:0000313" key="3">
    <source>
        <dbReference type="EMBL" id="MFC5543150.1"/>
    </source>
</evidence>
<dbReference type="Proteomes" id="UP001595978">
    <property type="component" value="Unassembled WGS sequence"/>
</dbReference>
<gene>
    <name evidence="3" type="ORF">ACFPOH_15685</name>
</gene>
<organism evidence="3 4">
    <name type="scientific">Ureibacillus suwonensis</name>
    <dbReference type="NCBI Taxonomy" id="313007"/>
    <lineage>
        <taxon>Bacteria</taxon>
        <taxon>Bacillati</taxon>
        <taxon>Bacillota</taxon>
        <taxon>Bacilli</taxon>
        <taxon>Bacillales</taxon>
        <taxon>Caryophanaceae</taxon>
        <taxon>Ureibacillus</taxon>
    </lineage>
</organism>